<dbReference type="Pfam" id="PF13473">
    <property type="entry name" value="Cupredoxin_1"/>
    <property type="match status" value="1"/>
</dbReference>
<dbReference type="RefSeq" id="WP_035994240.1">
    <property type="nucleotide sequence ID" value="NZ_CP012748.1"/>
</dbReference>
<accession>A0A0P0RN86</accession>
<keyword evidence="2" id="KW-0732">Signal</keyword>
<dbReference type="Gene3D" id="2.60.40.420">
    <property type="entry name" value="Cupredoxins - blue copper proteins"/>
    <property type="match status" value="1"/>
</dbReference>
<protein>
    <submittedName>
        <fullName evidence="4">Putative copper-binding protein</fullName>
    </submittedName>
</protein>
<dbReference type="KEGG" id="bcai:K788_0001236"/>
<evidence type="ECO:0000259" key="3">
    <source>
        <dbReference type="Pfam" id="PF13473"/>
    </source>
</evidence>
<feature type="domain" description="EfeO-type cupredoxin-like" evidence="3">
    <location>
        <begin position="8"/>
        <end position="128"/>
    </location>
</feature>
<dbReference type="AlphaFoldDB" id="A0A0P0RN86"/>
<keyword evidence="4" id="KW-0614">Plasmid</keyword>
<reference evidence="4 5" key="1">
    <citation type="journal article" date="2014" name="Genome Announc.">
        <title>Draft Genome Sequence of the Haloacid-Degrading Burkholderia caribensis Strain MBA4.</title>
        <authorList>
            <person name="Pan Y."/>
            <person name="Kong K.F."/>
            <person name="Tsang J.S."/>
        </authorList>
    </citation>
    <scope>NUCLEOTIDE SEQUENCE [LARGE SCALE GENOMIC DNA]</scope>
    <source>
        <strain evidence="4 5">MBA4</strain>
        <plasmid evidence="5">Plasmid</plasmid>
    </source>
</reference>
<organism evidence="4 5">
    <name type="scientific">Paraburkholderia caribensis MBA4</name>
    <dbReference type="NCBI Taxonomy" id="1323664"/>
    <lineage>
        <taxon>Bacteria</taxon>
        <taxon>Pseudomonadati</taxon>
        <taxon>Pseudomonadota</taxon>
        <taxon>Betaproteobacteria</taxon>
        <taxon>Burkholderiales</taxon>
        <taxon>Burkholderiaceae</taxon>
        <taxon>Paraburkholderia</taxon>
    </lineage>
</organism>
<feature type="signal peptide" evidence="2">
    <location>
        <begin position="1"/>
        <end position="25"/>
    </location>
</feature>
<name>A0A0P0RN86_9BURK</name>
<sequence length="138" mass="15028">MIDRNHTVYMLAAIALGVAPLSANADGTIHVKLTDNMIQLDPGTVNAGRVTFEVNNAASGNTEHELVVLKTDMDDAHLPVHKGQVTESRFKKMGEVEDLARGSTKHLSLKLAPGHYVLICNRPGHYEMGMHTSFVVAR</sequence>
<comment type="subcellular location">
    <subcellularLocation>
        <location evidence="1">Periplasm</location>
    </subcellularLocation>
</comment>
<dbReference type="SUPFAM" id="SSF49503">
    <property type="entry name" value="Cupredoxins"/>
    <property type="match status" value="1"/>
</dbReference>
<dbReference type="Proteomes" id="UP000019146">
    <property type="component" value="Plasmid unnamed"/>
</dbReference>
<dbReference type="InterPro" id="IPR008972">
    <property type="entry name" value="Cupredoxin"/>
</dbReference>
<evidence type="ECO:0000256" key="1">
    <source>
        <dbReference type="ARBA" id="ARBA00004418"/>
    </source>
</evidence>
<dbReference type="GeneID" id="69973894"/>
<feature type="chain" id="PRO_5006054506" evidence="2">
    <location>
        <begin position="26"/>
        <end position="138"/>
    </location>
</feature>
<dbReference type="EMBL" id="CP012748">
    <property type="protein sequence ID" value="ALL70426.1"/>
    <property type="molecule type" value="Genomic_DNA"/>
</dbReference>
<evidence type="ECO:0000313" key="4">
    <source>
        <dbReference type="EMBL" id="ALL70426.1"/>
    </source>
</evidence>
<dbReference type="InterPro" id="IPR028096">
    <property type="entry name" value="EfeO_Cupredoxin"/>
</dbReference>
<proteinExistence type="predicted"/>
<geneLocation type="plasmid" evidence="5"/>
<evidence type="ECO:0000313" key="5">
    <source>
        <dbReference type="Proteomes" id="UP000019146"/>
    </source>
</evidence>
<dbReference type="GO" id="GO:0042597">
    <property type="term" value="C:periplasmic space"/>
    <property type="evidence" value="ECO:0007669"/>
    <property type="project" value="UniProtKB-SubCell"/>
</dbReference>
<evidence type="ECO:0000256" key="2">
    <source>
        <dbReference type="SAM" id="SignalP"/>
    </source>
</evidence>
<gene>
    <name evidence="4" type="ORF">K788_0001236</name>
</gene>